<keyword evidence="2" id="KW-1185">Reference proteome</keyword>
<protein>
    <submittedName>
        <fullName evidence="1">Uncharacterized protein</fullName>
    </submittedName>
</protein>
<name>A0A0U5FIB7_XANCI</name>
<dbReference type="AlphaFoldDB" id="A0A0U5FIB7"/>
<proteinExistence type="predicted"/>
<accession>A0A0U5FIB7</accession>
<dbReference type="EMBL" id="CCXZ01000159">
    <property type="protein sequence ID" value="CEG17540.1"/>
    <property type="molecule type" value="Genomic_DNA"/>
</dbReference>
<evidence type="ECO:0000313" key="2">
    <source>
        <dbReference type="Proteomes" id="UP000052230"/>
    </source>
</evidence>
<sequence length="24" mass="2686">MISQEEMWGNLSIKMTIGKFLGDG</sequence>
<gene>
    <name evidence="1" type="ORF">XAC3562_630002</name>
</gene>
<evidence type="ECO:0000313" key="1">
    <source>
        <dbReference type="EMBL" id="CEG17540.1"/>
    </source>
</evidence>
<comment type="caution">
    <text evidence="1">The sequence shown here is derived from an EMBL/GenBank/DDBJ whole genome shotgun (WGS) entry which is preliminary data.</text>
</comment>
<dbReference type="Proteomes" id="UP000052230">
    <property type="component" value="Unassembled WGS sequence"/>
</dbReference>
<organism evidence="1 2">
    <name type="scientific">Xanthomonas citri pv. citri</name>
    <dbReference type="NCBI Taxonomy" id="611301"/>
    <lineage>
        <taxon>Bacteria</taxon>
        <taxon>Pseudomonadati</taxon>
        <taxon>Pseudomonadota</taxon>
        <taxon>Gammaproteobacteria</taxon>
        <taxon>Lysobacterales</taxon>
        <taxon>Lysobacteraceae</taxon>
        <taxon>Xanthomonas</taxon>
    </lineage>
</organism>
<reference evidence="1 2" key="1">
    <citation type="submission" date="2014-09" db="EMBL/GenBank/DDBJ databases">
        <authorList>
            <person name="Regsiter A."/>
        </authorList>
    </citation>
    <scope>NUCLEOTIDE SEQUENCE [LARGE SCALE GENOMIC DNA]</scope>
</reference>